<keyword evidence="2" id="KW-1133">Transmembrane helix</keyword>
<dbReference type="RefSeq" id="WP_132199913.1">
    <property type="nucleotide sequence ID" value="NZ_SMKY01000126.1"/>
</dbReference>
<feature type="compositionally biased region" description="Low complexity" evidence="1">
    <location>
        <begin position="113"/>
        <end position="128"/>
    </location>
</feature>
<dbReference type="Proteomes" id="UP000295578">
    <property type="component" value="Unassembled WGS sequence"/>
</dbReference>
<name>A0A4R5B1H1_9ACTN</name>
<evidence type="ECO:0000256" key="2">
    <source>
        <dbReference type="SAM" id="Phobius"/>
    </source>
</evidence>
<keyword evidence="2" id="KW-0472">Membrane</keyword>
<keyword evidence="2" id="KW-0812">Transmembrane</keyword>
<comment type="caution">
    <text evidence="3">The sequence shown here is derived from an EMBL/GenBank/DDBJ whole genome shotgun (WGS) entry which is preliminary data.</text>
</comment>
<accession>A0A4R5B1H1</accession>
<keyword evidence="4" id="KW-1185">Reference proteome</keyword>
<dbReference type="PRINTS" id="PR01217">
    <property type="entry name" value="PRICHEXTENSN"/>
</dbReference>
<evidence type="ECO:0000313" key="3">
    <source>
        <dbReference type="EMBL" id="TDD77996.1"/>
    </source>
</evidence>
<feature type="transmembrane region" description="Helical" evidence="2">
    <location>
        <begin position="12"/>
        <end position="32"/>
    </location>
</feature>
<dbReference type="AlphaFoldDB" id="A0A4R5B1H1"/>
<organism evidence="3 4">
    <name type="scientific">Actinomadura darangshiensis</name>
    <dbReference type="NCBI Taxonomy" id="705336"/>
    <lineage>
        <taxon>Bacteria</taxon>
        <taxon>Bacillati</taxon>
        <taxon>Actinomycetota</taxon>
        <taxon>Actinomycetes</taxon>
        <taxon>Streptosporangiales</taxon>
        <taxon>Thermomonosporaceae</taxon>
        <taxon>Actinomadura</taxon>
    </lineage>
</organism>
<proteinExistence type="predicted"/>
<feature type="region of interest" description="Disordered" evidence="1">
    <location>
        <begin position="33"/>
        <end position="136"/>
    </location>
</feature>
<reference evidence="3 4" key="1">
    <citation type="submission" date="2019-03" db="EMBL/GenBank/DDBJ databases">
        <title>Draft genome sequences of novel Actinobacteria.</title>
        <authorList>
            <person name="Sahin N."/>
            <person name="Ay H."/>
            <person name="Saygin H."/>
        </authorList>
    </citation>
    <scope>NUCLEOTIDE SEQUENCE [LARGE SCALE GENOMIC DNA]</scope>
    <source>
        <strain evidence="3 4">DSM 45941</strain>
    </source>
</reference>
<dbReference type="EMBL" id="SMKY01000126">
    <property type="protein sequence ID" value="TDD77996.1"/>
    <property type="molecule type" value="Genomic_DNA"/>
</dbReference>
<gene>
    <name evidence="3" type="ORF">E1293_25105</name>
</gene>
<sequence length="136" mass="12898">MIDKGRIRRGPLVVLAGLGGAGAVAAGVWLAAGPGSSLDAKPAAQQAQVGTAAPSPVPSPTCPVLDPTAPPSPVPLPPGCAVTPSKTPPSAEPVPSTAPTASRAPRPGPSGPPTASRTPTPVPSTAAPAPSPSHGG</sequence>
<evidence type="ECO:0000313" key="4">
    <source>
        <dbReference type="Proteomes" id="UP000295578"/>
    </source>
</evidence>
<evidence type="ECO:0000256" key="1">
    <source>
        <dbReference type="SAM" id="MobiDB-lite"/>
    </source>
</evidence>
<feature type="compositionally biased region" description="Pro residues" evidence="1">
    <location>
        <begin position="68"/>
        <end position="78"/>
    </location>
</feature>
<protein>
    <submittedName>
        <fullName evidence="3">Uncharacterized protein</fullName>
    </submittedName>
</protein>